<evidence type="ECO:0000313" key="3">
    <source>
        <dbReference type="Proteomes" id="UP000051870"/>
    </source>
</evidence>
<gene>
    <name evidence="2" type="ORF">PH7735_02481</name>
</gene>
<keyword evidence="3" id="KW-1185">Reference proteome</keyword>
<dbReference type="Proteomes" id="UP000051870">
    <property type="component" value="Unassembled WGS sequence"/>
</dbReference>
<dbReference type="Pfam" id="PF07045">
    <property type="entry name" value="DUF1330"/>
    <property type="match status" value="1"/>
</dbReference>
<evidence type="ECO:0000313" key="2">
    <source>
        <dbReference type="EMBL" id="CUK01659.1"/>
    </source>
</evidence>
<dbReference type="PANTHER" id="PTHR41521">
    <property type="match status" value="1"/>
</dbReference>
<protein>
    <recommendedName>
        <fullName evidence="1">DUF1330 domain-containing protein</fullName>
    </recommendedName>
</protein>
<accession>A0A0N7M9N8</accession>
<dbReference type="STRING" id="1715693.PH7735_02481"/>
<reference evidence="3" key="1">
    <citation type="submission" date="2015-09" db="EMBL/GenBank/DDBJ databases">
        <authorList>
            <person name="Rodrigo-Torres Lidia"/>
            <person name="Arahal R.David."/>
        </authorList>
    </citation>
    <scope>NUCLEOTIDE SEQUENCE [LARGE SCALE GENOMIC DNA]</scope>
    <source>
        <strain evidence="3">CECT 7735</strain>
    </source>
</reference>
<dbReference type="PANTHER" id="PTHR41521:SF4">
    <property type="entry name" value="BLR0684 PROTEIN"/>
    <property type="match status" value="1"/>
</dbReference>
<dbReference type="InterPro" id="IPR010753">
    <property type="entry name" value="DUF1330"/>
</dbReference>
<sequence>MPKGYWIGSVEIDDMETYKKYIEANAAPLAEYGAKFLIRSGRFINPEGTARDRNVVIEFPSYEAAVACYECEDYQKAKAIRETVSVNNMVIIEGYDG</sequence>
<proteinExistence type="predicted"/>
<name>A0A0N7M9N8_9RHOB</name>
<dbReference type="SUPFAM" id="SSF54909">
    <property type="entry name" value="Dimeric alpha+beta barrel"/>
    <property type="match status" value="1"/>
</dbReference>
<dbReference type="AlphaFoldDB" id="A0A0N7M9N8"/>
<evidence type="ECO:0000259" key="1">
    <source>
        <dbReference type="Pfam" id="PF07045"/>
    </source>
</evidence>
<feature type="domain" description="DUF1330" evidence="1">
    <location>
        <begin position="3"/>
        <end position="95"/>
    </location>
</feature>
<dbReference type="GeneID" id="83881500"/>
<organism evidence="2 3">
    <name type="scientific">Shimia thalassica</name>
    <dbReference type="NCBI Taxonomy" id="1715693"/>
    <lineage>
        <taxon>Bacteria</taxon>
        <taxon>Pseudomonadati</taxon>
        <taxon>Pseudomonadota</taxon>
        <taxon>Alphaproteobacteria</taxon>
        <taxon>Rhodobacterales</taxon>
        <taxon>Roseobacteraceae</taxon>
    </lineage>
</organism>
<dbReference type="InterPro" id="IPR011008">
    <property type="entry name" value="Dimeric_a/b-barrel"/>
</dbReference>
<dbReference type="RefSeq" id="WP_058311647.1">
    <property type="nucleotide sequence ID" value="NZ_CYTW01000002.1"/>
</dbReference>
<dbReference type="EMBL" id="CYTW01000002">
    <property type="protein sequence ID" value="CUK01659.1"/>
    <property type="molecule type" value="Genomic_DNA"/>
</dbReference>
<dbReference type="Gene3D" id="3.30.70.100">
    <property type="match status" value="1"/>
</dbReference>